<keyword evidence="2" id="KW-1185">Reference proteome</keyword>
<gene>
    <name evidence="1" type="ORF">SAMN02745664_10194</name>
</gene>
<sequence>MKAYVDYAAAAGYRHIILAGHSLGVNKVIYYLAKTQDPRVQKFILLSPANIAHLISVVTPEQKAIIADYLAHGRGQELLPFELLGWLPCVADTADQWLHSLILDNVHLEDDKDFSQIEQISHTGALLIGTFDRFTYGDPSQFLRTINRHFPKHQQNELIFIENTGHTYQRKEQEVADRLLALIQHWRA</sequence>
<organism evidence="1 2">
    <name type="scientific">Moraxella cuniculi DSM 21768</name>
    <dbReference type="NCBI Taxonomy" id="1122245"/>
    <lineage>
        <taxon>Bacteria</taxon>
        <taxon>Pseudomonadati</taxon>
        <taxon>Pseudomonadota</taxon>
        <taxon>Gammaproteobacteria</taxon>
        <taxon>Moraxellales</taxon>
        <taxon>Moraxellaceae</taxon>
        <taxon>Moraxella</taxon>
    </lineage>
</organism>
<name>A0A1N7D989_9GAMM</name>
<reference evidence="2" key="1">
    <citation type="submission" date="2017-01" db="EMBL/GenBank/DDBJ databases">
        <authorList>
            <person name="Varghese N."/>
            <person name="Submissions S."/>
        </authorList>
    </citation>
    <scope>NUCLEOTIDE SEQUENCE [LARGE SCALE GENOMIC DNA]</scope>
    <source>
        <strain evidence="2">DSM 21768</strain>
    </source>
</reference>
<dbReference type="AlphaFoldDB" id="A0A1N7D989"/>
<dbReference type="Proteomes" id="UP000187495">
    <property type="component" value="Unassembled WGS sequence"/>
</dbReference>
<proteinExistence type="predicted"/>
<dbReference type="EMBL" id="FTNU01000001">
    <property type="protein sequence ID" value="SIR72378.1"/>
    <property type="molecule type" value="Genomic_DNA"/>
</dbReference>
<dbReference type="InterPro" id="IPR029058">
    <property type="entry name" value="AB_hydrolase_fold"/>
</dbReference>
<evidence type="ECO:0000313" key="1">
    <source>
        <dbReference type="EMBL" id="SIR72378.1"/>
    </source>
</evidence>
<evidence type="ECO:0000313" key="2">
    <source>
        <dbReference type="Proteomes" id="UP000187495"/>
    </source>
</evidence>
<dbReference type="Gene3D" id="3.40.50.1820">
    <property type="entry name" value="alpha/beta hydrolase"/>
    <property type="match status" value="1"/>
</dbReference>
<evidence type="ECO:0008006" key="3">
    <source>
        <dbReference type="Google" id="ProtNLM"/>
    </source>
</evidence>
<protein>
    <recommendedName>
        <fullName evidence="3">Serine aminopeptidase, S33</fullName>
    </recommendedName>
</protein>
<dbReference type="SUPFAM" id="SSF53474">
    <property type="entry name" value="alpha/beta-Hydrolases"/>
    <property type="match status" value="1"/>
</dbReference>
<dbReference type="RefSeq" id="WP_200800815.1">
    <property type="nucleotide sequence ID" value="NZ_FTNU01000001.1"/>
</dbReference>
<accession>A0A1N7D989</accession>